<name>A0A1M7GTW7_9RHOB</name>
<dbReference type="InterPro" id="IPR036291">
    <property type="entry name" value="NAD(P)-bd_dom_sf"/>
</dbReference>
<dbReference type="GO" id="GO:0030497">
    <property type="term" value="P:fatty acid elongation"/>
    <property type="evidence" value="ECO:0007669"/>
    <property type="project" value="TreeGrafter"/>
</dbReference>
<organism evidence="3 4">
    <name type="scientific">Roseovarius pacificus</name>
    <dbReference type="NCBI Taxonomy" id="337701"/>
    <lineage>
        <taxon>Bacteria</taxon>
        <taxon>Pseudomonadati</taxon>
        <taxon>Pseudomonadota</taxon>
        <taxon>Alphaproteobacteria</taxon>
        <taxon>Rhodobacterales</taxon>
        <taxon>Roseobacteraceae</taxon>
        <taxon>Roseovarius</taxon>
    </lineage>
</organism>
<dbReference type="SMART" id="SM00822">
    <property type="entry name" value="PKS_KR"/>
    <property type="match status" value="1"/>
</dbReference>
<dbReference type="OrthoDB" id="9803333at2"/>
<protein>
    <submittedName>
        <fullName evidence="3">NAD(P)-dependent dehydrogenase, short-chain alcohol dehydrogenase family</fullName>
    </submittedName>
</protein>
<comment type="similarity">
    <text evidence="1">Belongs to the short-chain dehydrogenases/reductases (SDR) family.</text>
</comment>
<dbReference type="Proteomes" id="UP000183974">
    <property type="component" value="Unassembled WGS sequence"/>
</dbReference>
<evidence type="ECO:0000313" key="4">
    <source>
        <dbReference type="Proteomes" id="UP000183974"/>
    </source>
</evidence>
<dbReference type="CDD" id="cd05233">
    <property type="entry name" value="SDR_c"/>
    <property type="match status" value="1"/>
</dbReference>
<dbReference type="SUPFAM" id="SSF51735">
    <property type="entry name" value="NAD(P)-binding Rossmann-fold domains"/>
    <property type="match status" value="1"/>
</dbReference>
<reference evidence="3 4" key="1">
    <citation type="submission" date="2016-11" db="EMBL/GenBank/DDBJ databases">
        <authorList>
            <person name="Jaros S."/>
            <person name="Januszkiewicz K."/>
            <person name="Wedrychowicz H."/>
        </authorList>
    </citation>
    <scope>NUCLEOTIDE SEQUENCE [LARGE SCALE GENOMIC DNA]</scope>
    <source>
        <strain evidence="3 4">DSM 29589</strain>
    </source>
</reference>
<dbReference type="Gene3D" id="3.40.50.720">
    <property type="entry name" value="NAD(P)-binding Rossmann-like Domain"/>
    <property type="match status" value="1"/>
</dbReference>
<evidence type="ECO:0000313" key="3">
    <source>
        <dbReference type="EMBL" id="SHM19680.1"/>
    </source>
</evidence>
<evidence type="ECO:0000256" key="1">
    <source>
        <dbReference type="ARBA" id="ARBA00006484"/>
    </source>
</evidence>
<dbReference type="STRING" id="337701.SAMN05444398_11184"/>
<dbReference type="GO" id="GO:0016616">
    <property type="term" value="F:oxidoreductase activity, acting on the CH-OH group of donors, NAD or NADP as acceptor"/>
    <property type="evidence" value="ECO:0007669"/>
    <property type="project" value="TreeGrafter"/>
</dbReference>
<keyword evidence="4" id="KW-1185">Reference proteome</keyword>
<proteinExistence type="inferred from homology"/>
<accession>A0A1M7GTW7</accession>
<dbReference type="EMBL" id="FRBR01000011">
    <property type="protein sequence ID" value="SHM19680.1"/>
    <property type="molecule type" value="Genomic_DNA"/>
</dbReference>
<evidence type="ECO:0000259" key="2">
    <source>
        <dbReference type="SMART" id="SM00822"/>
    </source>
</evidence>
<dbReference type="Pfam" id="PF13561">
    <property type="entry name" value="adh_short_C2"/>
    <property type="match status" value="1"/>
</dbReference>
<sequence>MSHSDTGPVVVTGGSRGIGAATVLALTRAGRPVAFSYASNDRAAQDLTARVSAEGGRALAIRGDVTDMAAIEDLFKGCEREFGRPTGVFANAGITGPAGRFETLPPETLRRVLDVNITGAGMTVQAATRAMSTAHGGSGGAIVMMSSRAAALGGGNEWIQYAASKGAINSMTVGFAKELGGDGIRVNAVAPGLIDTEIHAAAGLADRLQTKAKDVPLGRIGTADEVAEAVKWLLSDAASYVSGAILDISAGR</sequence>
<dbReference type="RefSeq" id="WP_073035971.1">
    <property type="nucleotide sequence ID" value="NZ_BMLR01000012.1"/>
</dbReference>
<dbReference type="FunFam" id="3.40.50.720:FF:000084">
    <property type="entry name" value="Short-chain dehydrogenase reductase"/>
    <property type="match status" value="1"/>
</dbReference>
<dbReference type="AlphaFoldDB" id="A0A1M7GTW7"/>
<dbReference type="PANTHER" id="PTHR42760">
    <property type="entry name" value="SHORT-CHAIN DEHYDROGENASES/REDUCTASES FAMILY MEMBER"/>
    <property type="match status" value="1"/>
</dbReference>
<dbReference type="InterPro" id="IPR057326">
    <property type="entry name" value="KR_dom"/>
</dbReference>
<gene>
    <name evidence="3" type="ORF">SAMN05444398_11184</name>
</gene>
<dbReference type="InterPro" id="IPR002347">
    <property type="entry name" value="SDR_fam"/>
</dbReference>
<dbReference type="PANTHER" id="PTHR42760:SF40">
    <property type="entry name" value="3-OXOACYL-[ACYL-CARRIER-PROTEIN] REDUCTASE, CHLOROPLASTIC"/>
    <property type="match status" value="1"/>
</dbReference>
<dbReference type="PRINTS" id="PR00081">
    <property type="entry name" value="GDHRDH"/>
</dbReference>
<feature type="domain" description="Ketoreductase" evidence="2">
    <location>
        <begin position="7"/>
        <end position="192"/>
    </location>
</feature>